<comment type="caution">
    <text evidence="2">The sequence shown here is derived from an EMBL/GenBank/DDBJ whole genome shotgun (WGS) entry which is preliminary data.</text>
</comment>
<feature type="compositionally biased region" description="Basic and acidic residues" evidence="1">
    <location>
        <begin position="10"/>
        <end position="41"/>
    </location>
</feature>
<protein>
    <submittedName>
        <fullName evidence="2">Uncharacterized protein</fullName>
    </submittedName>
</protein>
<keyword evidence="3" id="KW-1185">Reference proteome</keyword>
<evidence type="ECO:0000313" key="3">
    <source>
        <dbReference type="Proteomes" id="UP000291343"/>
    </source>
</evidence>
<dbReference type="EMBL" id="QKKF02030120">
    <property type="protein sequence ID" value="RZF34854.1"/>
    <property type="molecule type" value="Genomic_DNA"/>
</dbReference>
<reference evidence="2 3" key="1">
    <citation type="journal article" date="2017" name="Gigascience">
        <title>Genome sequence of the small brown planthopper, Laodelphax striatellus.</title>
        <authorList>
            <person name="Zhu J."/>
            <person name="Jiang F."/>
            <person name="Wang X."/>
            <person name="Yang P."/>
            <person name="Bao Y."/>
            <person name="Zhao W."/>
            <person name="Wang W."/>
            <person name="Lu H."/>
            <person name="Wang Q."/>
            <person name="Cui N."/>
            <person name="Li J."/>
            <person name="Chen X."/>
            <person name="Luo L."/>
            <person name="Yu J."/>
            <person name="Kang L."/>
            <person name="Cui F."/>
        </authorList>
    </citation>
    <scope>NUCLEOTIDE SEQUENCE [LARGE SCALE GENOMIC DNA]</scope>
    <source>
        <strain evidence="2">Lst14</strain>
    </source>
</reference>
<accession>A0A482WMX0</accession>
<organism evidence="2 3">
    <name type="scientific">Laodelphax striatellus</name>
    <name type="common">Small brown planthopper</name>
    <name type="synonym">Delphax striatella</name>
    <dbReference type="NCBI Taxonomy" id="195883"/>
    <lineage>
        <taxon>Eukaryota</taxon>
        <taxon>Metazoa</taxon>
        <taxon>Ecdysozoa</taxon>
        <taxon>Arthropoda</taxon>
        <taxon>Hexapoda</taxon>
        <taxon>Insecta</taxon>
        <taxon>Pterygota</taxon>
        <taxon>Neoptera</taxon>
        <taxon>Paraneoptera</taxon>
        <taxon>Hemiptera</taxon>
        <taxon>Auchenorrhyncha</taxon>
        <taxon>Fulgoroidea</taxon>
        <taxon>Delphacidae</taxon>
        <taxon>Criomorphinae</taxon>
        <taxon>Laodelphax</taxon>
    </lineage>
</organism>
<evidence type="ECO:0000256" key="1">
    <source>
        <dbReference type="SAM" id="MobiDB-lite"/>
    </source>
</evidence>
<gene>
    <name evidence="2" type="ORF">LSTR_LSTR012629</name>
</gene>
<sequence length="98" mass="11338">MRRRRGRMKKEKEGERAEGKKAKEEKQRKAGNEKESRSVKSGKDLKCHFACAPAFIKKRARCKLLLLLLLLQRCCLAREKRQTCRSLALSLSAKCCRC</sequence>
<dbReference type="Proteomes" id="UP000291343">
    <property type="component" value="Unassembled WGS sequence"/>
</dbReference>
<feature type="region of interest" description="Disordered" evidence="1">
    <location>
        <begin position="1"/>
        <end position="41"/>
    </location>
</feature>
<name>A0A482WMX0_LAOST</name>
<evidence type="ECO:0000313" key="2">
    <source>
        <dbReference type="EMBL" id="RZF34854.1"/>
    </source>
</evidence>
<dbReference type="AlphaFoldDB" id="A0A482WMX0"/>
<dbReference type="InParanoid" id="A0A482WMX0"/>
<proteinExistence type="predicted"/>